<dbReference type="RefSeq" id="WP_190997107.1">
    <property type="nucleotide sequence ID" value="NZ_JACXSI010000007.1"/>
</dbReference>
<dbReference type="PROSITE" id="PS50930">
    <property type="entry name" value="HTH_LYTTR"/>
    <property type="match status" value="1"/>
</dbReference>
<proteinExistence type="predicted"/>
<accession>A0A927CU20</accession>
<dbReference type="Pfam" id="PF04397">
    <property type="entry name" value="LytTR"/>
    <property type="match status" value="1"/>
</dbReference>
<protein>
    <submittedName>
        <fullName evidence="2">LytTR family transcriptional regulator</fullName>
    </submittedName>
</protein>
<evidence type="ECO:0000259" key="1">
    <source>
        <dbReference type="PROSITE" id="PS50930"/>
    </source>
</evidence>
<feature type="domain" description="HTH LytTR-type" evidence="1">
    <location>
        <begin position="42"/>
        <end position="146"/>
    </location>
</feature>
<evidence type="ECO:0000313" key="2">
    <source>
        <dbReference type="EMBL" id="MBD3107563.1"/>
    </source>
</evidence>
<dbReference type="GO" id="GO:0003677">
    <property type="term" value="F:DNA binding"/>
    <property type="evidence" value="ECO:0007669"/>
    <property type="project" value="InterPro"/>
</dbReference>
<evidence type="ECO:0000313" key="3">
    <source>
        <dbReference type="Proteomes" id="UP000602076"/>
    </source>
</evidence>
<gene>
    <name evidence="2" type="ORF">IEO70_04220</name>
</gene>
<dbReference type="PANTHER" id="PTHR37299">
    <property type="entry name" value="TRANSCRIPTIONAL REGULATOR-RELATED"/>
    <property type="match status" value="1"/>
</dbReference>
<dbReference type="Gene3D" id="2.40.50.1020">
    <property type="entry name" value="LytTr DNA-binding domain"/>
    <property type="match status" value="1"/>
</dbReference>
<dbReference type="SMART" id="SM00850">
    <property type="entry name" value="LytTR"/>
    <property type="match status" value="1"/>
</dbReference>
<name>A0A927CU20_9BACI</name>
<dbReference type="GO" id="GO:0000156">
    <property type="term" value="F:phosphorelay response regulator activity"/>
    <property type="evidence" value="ECO:0007669"/>
    <property type="project" value="InterPro"/>
</dbReference>
<sequence>MKLFLNIDKALHETKVTIESPELDEEIQELMDFIRSKEQPFLIGKKGEMQHFLKPADIHYFHTEQERVIAVTKTGSFTVREKLYELESMLPSTKFIRLSKSVIANLHELSHFEASFNGTLCVYFKSGKKEYVSRTYVPLIKETIKLNRRKD</sequence>
<dbReference type="Proteomes" id="UP000602076">
    <property type="component" value="Unassembled WGS sequence"/>
</dbReference>
<dbReference type="PANTHER" id="PTHR37299:SF4">
    <property type="entry name" value="TRANSCRIPTIONAL REGULATOR"/>
    <property type="match status" value="1"/>
</dbReference>
<comment type="caution">
    <text evidence="2">The sequence shown here is derived from an EMBL/GenBank/DDBJ whole genome shotgun (WGS) entry which is preliminary data.</text>
</comment>
<dbReference type="InterPro" id="IPR007492">
    <property type="entry name" value="LytTR_DNA-bd_dom"/>
</dbReference>
<organism evidence="2 3">
    <name type="scientific">Peribacillus faecalis</name>
    <dbReference type="NCBI Taxonomy" id="2772559"/>
    <lineage>
        <taxon>Bacteria</taxon>
        <taxon>Bacillati</taxon>
        <taxon>Bacillota</taxon>
        <taxon>Bacilli</taxon>
        <taxon>Bacillales</taxon>
        <taxon>Bacillaceae</taxon>
        <taxon>Peribacillus</taxon>
    </lineage>
</organism>
<keyword evidence="3" id="KW-1185">Reference proteome</keyword>
<reference evidence="2" key="1">
    <citation type="submission" date="2020-09" db="EMBL/GenBank/DDBJ databases">
        <title>Bacillus faecalis sp. nov., a moderately halophilic bacterium isolated from cow faeces.</title>
        <authorList>
            <person name="Jiang L."/>
            <person name="Lee J."/>
        </authorList>
    </citation>
    <scope>NUCLEOTIDE SEQUENCE</scope>
    <source>
        <strain evidence="2">AGMB 02131</strain>
    </source>
</reference>
<dbReference type="InterPro" id="IPR046947">
    <property type="entry name" value="LytR-like"/>
</dbReference>
<dbReference type="AlphaFoldDB" id="A0A927CU20"/>
<dbReference type="EMBL" id="JACXSI010000007">
    <property type="protein sequence ID" value="MBD3107563.1"/>
    <property type="molecule type" value="Genomic_DNA"/>
</dbReference>